<keyword evidence="1" id="KW-1133">Transmembrane helix</keyword>
<dbReference type="Proteomes" id="UP001596104">
    <property type="component" value="Unassembled WGS sequence"/>
</dbReference>
<proteinExistence type="predicted"/>
<keyword evidence="1" id="KW-0812">Transmembrane</keyword>
<feature type="transmembrane region" description="Helical" evidence="1">
    <location>
        <begin position="47"/>
        <end position="64"/>
    </location>
</feature>
<reference evidence="3" key="1">
    <citation type="journal article" date="2019" name="Int. J. Syst. Evol. Microbiol.">
        <title>The Global Catalogue of Microorganisms (GCM) 10K type strain sequencing project: providing services to taxonomists for standard genome sequencing and annotation.</title>
        <authorList>
            <consortium name="The Broad Institute Genomics Platform"/>
            <consortium name="The Broad Institute Genome Sequencing Center for Infectious Disease"/>
            <person name="Wu L."/>
            <person name="Ma J."/>
        </authorList>
    </citation>
    <scope>NUCLEOTIDE SEQUENCE [LARGE SCALE GENOMIC DNA]</scope>
    <source>
        <strain evidence="3">CGMCC 1.16326</strain>
    </source>
</reference>
<keyword evidence="3" id="KW-1185">Reference proteome</keyword>
<protein>
    <submittedName>
        <fullName evidence="2">VanZ family protein</fullName>
    </submittedName>
</protein>
<dbReference type="EMBL" id="JBHSLV010000016">
    <property type="protein sequence ID" value="MFC5392824.1"/>
    <property type="molecule type" value="Genomic_DNA"/>
</dbReference>
<sequence length="133" mass="14042">MPRLFGLELSVHRCAALIGWSAVAVVVFATLSPIGARPHLAHMGPQLERFIAYLVAAAALATAYPARKGAILICIVAGAAGLEIAQHFEASRHARALDALVKIMGGVSGLAVVTLCERLWSRRAPVALARRPD</sequence>
<name>A0ABW0HC45_9HYPH</name>
<dbReference type="RefSeq" id="WP_377007666.1">
    <property type="nucleotide sequence ID" value="NZ_JBHSLV010000016.1"/>
</dbReference>
<gene>
    <name evidence="2" type="ORF">ACFPPC_09280</name>
</gene>
<organism evidence="2 3">
    <name type="scientific">Bosea vestrisii</name>
    <dbReference type="NCBI Taxonomy" id="151416"/>
    <lineage>
        <taxon>Bacteria</taxon>
        <taxon>Pseudomonadati</taxon>
        <taxon>Pseudomonadota</taxon>
        <taxon>Alphaproteobacteria</taxon>
        <taxon>Hyphomicrobiales</taxon>
        <taxon>Boseaceae</taxon>
        <taxon>Bosea</taxon>
    </lineage>
</organism>
<evidence type="ECO:0000256" key="1">
    <source>
        <dbReference type="SAM" id="Phobius"/>
    </source>
</evidence>
<keyword evidence="1" id="KW-0472">Membrane</keyword>
<evidence type="ECO:0000313" key="3">
    <source>
        <dbReference type="Proteomes" id="UP001596104"/>
    </source>
</evidence>
<evidence type="ECO:0000313" key="2">
    <source>
        <dbReference type="EMBL" id="MFC5392824.1"/>
    </source>
</evidence>
<feature type="transmembrane region" description="Helical" evidence="1">
    <location>
        <begin position="15"/>
        <end position="35"/>
    </location>
</feature>
<accession>A0ABW0HC45</accession>
<comment type="caution">
    <text evidence="2">The sequence shown here is derived from an EMBL/GenBank/DDBJ whole genome shotgun (WGS) entry which is preliminary data.</text>
</comment>